<dbReference type="RefSeq" id="XP_062648842.1">
    <property type="nucleotide sequence ID" value="XM_062792638.1"/>
</dbReference>
<dbReference type="GeneID" id="87829407"/>
<keyword evidence="3" id="KW-0496">Mitochondrion</keyword>
<dbReference type="Gene3D" id="3.10.450.240">
    <property type="match status" value="1"/>
</dbReference>
<comment type="subcellular location">
    <subcellularLocation>
        <location evidence="1">Mitochondrion</location>
    </subcellularLocation>
</comment>
<proteinExistence type="predicted"/>
<dbReference type="EMBL" id="MU853226">
    <property type="protein sequence ID" value="KAK4125071.1"/>
    <property type="molecule type" value="Genomic_DNA"/>
</dbReference>
<evidence type="ECO:0000256" key="1">
    <source>
        <dbReference type="ARBA" id="ARBA00004173"/>
    </source>
</evidence>
<evidence type="ECO:0000256" key="2">
    <source>
        <dbReference type="ARBA" id="ARBA00022946"/>
    </source>
</evidence>
<dbReference type="AlphaFoldDB" id="A0AAN6U4Q5"/>
<keyword evidence="5" id="KW-1185">Reference proteome</keyword>
<reference evidence="4" key="1">
    <citation type="journal article" date="2023" name="Mol. Phylogenet. Evol.">
        <title>Genome-scale phylogeny and comparative genomics of the fungal order Sordariales.</title>
        <authorList>
            <person name="Hensen N."/>
            <person name="Bonometti L."/>
            <person name="Westerberg I."/>
            <person name="Brannstrom I.O."/>
            <person name="Guillou S."/>
            <person name="Cros-Aarteil S."/>
            <person name="Calhoun S."/>
            <person name="Haridas S."/>
            <person name="Kuo A."/>
            <person name="Mondo S."/>
            <person name="Pangilinan J."/>
            <person name="Riley R."/>
            <person name="LaButti K."/>
            <person name="Andreopoulos B."/>
            <person name="Lipzen A."/>
            <person name="Chen C."/>
            <person name="Yan M."/>
            <person name="Daum C."/>
            <person name="Ng V."/>
            <person name="Clum A."/>
            <person name="Steindorff A."/>
            <person name="Ohm R.A."/>
            <person name="Martin F."/>
            <person name="Silar P."/>
            <person name="Natvig D.O."/>
            <person name="Lalanne C."/>
            <person name="Gautier V."/>
            <person name="Ament-Velasquez S.L."/>
            <person name="Kruys A."/>
            <person name="Hutchinson M.I."/>
            <person name="Powell A.J."/>
            <person name="Barry K."/>
            <person name="Miller A.N."/>
            <person name="Grigoriev I.V."/>
            <person name="Debuchy R."/>
            <person name="Gladieux P."/>
            <person name="Hiltunen Thoren M."/>
            <person name="Johannesson H."/>
        </authorList>
    </citation>
    <scope>NUCLEOTIDE SEQUENCE</scope>
    <source>
        <strain evidence="4">CBS 731.68</strain>
    </source>
</reference>
<reference evidence="4" key="2">
    <citation type="submission" date="2023-05" db="EMBL/GenBank/DDBJ databases">
        <authorList>
            <consortium name="Lawrence Berkeley National Laboratory"/>
            <person name="Steindorff A."/>
            <person name="Hensen N."/>
            <person name="Bonometti L."/>
            <person name="Westerberg I."/>
            <person name="Brannstrom I.O."/>
            <person name="Guillou S."/>
            <person name="Cros-Aarteil S."/>
            <person name="Calhoun S."/>
            <person name="Haridas S."/>
            <person name="Kuo A."/>
            <person name="Mondo S."/>
            <person name="Pangilinan J."/>
            <person name="Riley R."/>
            <person name="Labutti K."/>
            <person name="Andreopoulos B."/>
            <person name="Lipzen A."/>
            <person name="Chen C."/>
            <person name="Yanf M."/>
            <person name="Daum C."/>
            <person name="Ng V."/>
            <person name="Clum A."/>
            <person name="Ohm R."/>
            <person name="Martin F."/>
            <person name="Silar P."/>
            <person name="Natvig D."/>
            <person name="Lalanne C."/>
            <person name="Gautier V."/>
            <person name="Ament-Velasquez S.L."/>
            <person name="Kruys A."/>
            <person name="Hutchinson M.I."/>
            <person name="Powell A.J."/>
            <person name="Barry K."/>
            <person name="Miller A.N."/>
            <person name="Grigoriev I.V."/>
            <person name="Debuchy R."/>
            <person name="Gladieux P."/>
            <person name="Thoren M.H."/>
            <person name="Johannesson H."/>
        </authorList>
    </citation>
    <scope>NUCLEOTIDE SEQUENCE</scope>
    <source>
        <strain evidence="4">CBS 731.68</strain>
    </source>
</reference>
<accession>A0AAN6U4Q5</accession>
<dbReference type="InterPro" id="IPR051975">
    <property type="entry name" value="mtLSU_mL45"/>
</dbReference>
<evidence type="ECO:0000313" key="4">
    <source>
        <dbReference type="EMBL" id="KAK4125071.1"/>
    </source>
</evidence>
<dbReference type="GO" id="GO:0005739">
    <property type="term" value="C:mitochondrion"/>
    <property type="evidence" value="ECO:0007669"/>
    <property type="project" value="UniProtKB-SubCell"/>
</dbReference>
<gene>
    <name evidence="4" type="ORF">N657DRAFT_643875</name>
</gene>
<organism evidence="4 5">
    <name type="scientific">Parathielavia appendiculata</name>
    <dbReference type="NCBI Taxonomy" id="2587402"/>
    <lineage>
        <taxon>Eukaryota</taxon>
        <taxon>Fungi</taxon>
        <taxon>Dikarya</taxon>
        <taxon>Ascomycota</taxon>
        <taxon>Pezizomycotina</taxon>
        <taxon>Sordariomycetes</taxon>
        <taxon>Sordariomycetidae</taxon>
        <taxon>Sordariales</taxon>
        <taxon>Chaetomiaceae</taxon>
        <taxon>Parathielavia</taxon>
    </lineage>
</organism>
<keyword evidence="2" id="KW-0809">Transit peptide</keyword>
<evidence type="ECO:0008006" key="6">
    <source>
        <dbReference type="Google" id="ProtNLM"/>
    </source>
</evidence>
<sequence length="314" mass="35303">MSSSSRLGLRARELLFARLTGPARIWPLSVTRMCLVQAHGLHTSQSKSAMTRVAAEHATPRMTNQASPKTEMAQKMDGNLSEWTAEALSMVIPATFVLPPFSQFPKPLIQKLRLLSQWVRMKLQETVANMVVKFSSKPTIFKAARFKPNRSALIPTAKALHRSMAAALADGDKDTINRVCSRRLAGSLLASIDSRPRGRRYGWELVAYTNRAFYPSIKSHRMSPGSRERNAPVVRQAVVAISSRQRRVQYDAQGQVIPGSEKEMDVVENLAFGCVIDPRTWQQSEWRIIGTLKPTTVEGWLEEKKHLETLLQQR</sequence>
<evidence type="ECO:0000256" key="3">
    <source>
        <dbReference type="ARBA" id="ARBA00023128"/>
    </source>
</evidence>
<dbReference type="SUPFAM" id="SSF54427">
    <property type="entry name" value="NTF2-like"/>
    <property type="match status" value="1"/>
</dbReference>
<dbReference type="InterPro" id="IPR032710">
    <property type="entry name" value="NTF2-like_dom_sf"/>
</dbReference>
<protein>
    <recommendedName>
        <fullName evidence="6">Tim44-like domain-containing protein</fullName>
    </recommendedName>
</protein>
<dbReference type="PANTHER" id="PTHR28554:SF1">
    <property type="entry name" value="LARGE RIBOSOMAL SUBUNIT PROTEIN ML45"/>
    <property type="match status" value="1"/>
</dbReference>
<evidence type="ECO:0000313" key="5">
    <source>
        <dbReference type="Proteomes" id="UP001302602"/>
    </source>
</evidence>
<dbReference type="PANTHER" id="PTHR28554">
    <property type="entry name" value="39S RIBOSOMAL PROTEIN L45, MITOCHONDRIAL"/>
    <property type="match status" value="1"/>
</dbReference>
<dbReference type="Proteomes" id="UP001302602">
    <property type="component" value="Unassembled WGS sequence"/>
</dbReference>
<comment type="caution">
    <text evidence="4">The sequence shown here is derived from an EMBL/GenBank/DDBJ whole genome shotgun (WGS) entry which is preliminary data.</text>
</comment>
<name>A0AAN6U4Q5_9PEZI</name>